<dbReference type="InterPro" id="IPR000719">
    <property type="entry name" value="Prot_kinase_dom"/>
</dbReference>
<evidence type="ECO:0000256" key="4">
    <source>
        <dbReference type="SAM" id="Phobius"/>
    </source>
</evidence>
<evidence type="ECO:0000313" key="8">
    <source>
        <dbReference type="Proteomes" id="UP000834106"/>
    </source>
</evidence>
<feature type="chain" id="PRO_5042117963" description="Protein kinase domain-containing protein" evidence="5">
    <location>
        <begin position="23"/>
        <end position="567"/>
    </location>
</feature>
<keyword evidence="1 3" id="KW-0547">Nucleotide-binding</keyword>
<reference evidence="7" key="1">
    <citation type="submission" date="2023-05" db="EMBL/GenBank/DDBJ databases">
        <authorList>
            <person name="Huff M."/>
        </authorList>
    </citation>
    <scope>NUCLEOTIDE SEQUENCE</scope>
</reference>
<feature type="domain" description="Protein kinase" evidence="6">
    <location>
        <begin position="341"/>
        <end position="567"/>
    </location>
</feature>
<organism evidence="7 8">
    <name type="scientific">Fraxinus pennsylvanica</name>
    <dbReference type="NCBI Taxonomy" id="56036"/>
    <lineage>
        <taxon>Eukaryota</taxon>
        <taxon>Viridiplantae</taxon>
        <taxon>Streptophyta</taxon>
        <taxon>Embryophyta</taxon>
        <taxon>Tracheophyta</taxon>
        <taxon>Spermatophyta</taxon>
        <taxon>Magnoliopsida</taxon>
        <taxon>eudicotyledons</taxon>
        <taxon>Gunneridae</taxon>
        <taxon>Pentapetalae</taxon>
        <taxon>asterids</taxon>
        <taxon>lamiids</taxon>
        <taxon>Lamiales</taxon>
        <taxon>Oleaceae</taxon>
        <taxon>Oleeae</taxon>
        <taxon>Fraxinus</taxon>
    </lineage>
</organism>
<dbReference type="Proteomes" id="UP000834106">
    <property type="component" value="Chromosome 19"/>
</dbReference>
<evidence type="ECO:0000256" key="3">
    <source>
        <dbReference type="PROSITE-ProRule" id="PRU10141"/>
    </source>
</evidence>
<keyword evidence="5" id="KW-0732">Signal</keyword>
<dbReference type="SUPFAM" id="SSF56112">
    <property type="entry name" value="Protein kinase-like (PK-like)"/>
    <property type="match status" value="1"/>
</dbReference>
<dbReference type="Gene3D" id="3.30.200.20">
    <property type="entry name" value="Phosphorylase Kinase, domain 1"/>
    <property type="match status" value="1"/>
</dbReference>
<evidence type="ECO:0000256" key="5">
    <source>
        <dbReference type="SAM" id="SignalP"/>
    </source>
</evidence>
<feature type="transmembrane region" description="Helical" evidence="4">
    <location>
        <begin position="276"/>
        <end position="295"/>
    </location>
</feature>
<accession>A0AAD2EBJ4</accession>
<sequence length="567" mass="63215">METPTFLLVTLLLVLYAERARAAIRCGYCGKTLVAYPLSTRPDCGDQDYKVRCIASSLWFESMSGAHYLITSINPQAQRMIIQPPSVYPGTCLSQDFQSQGIQLDDSRPFNITASNTILLLNCTDNMLHLQVPINCSSNCLCHTYINSTPVAAACNRVTLCCSFRTGGSQNAYIIRVHPNGCMAYQSYVNLDSSLSFAKWPAPGLELMWATPPEPICKTQIDCRDLPFSKCSPDPADGRQKRCFWKKGRYWDPATGYCRKCRHGTGCKYHKNKTPVIGSVAGVFLLVALSGFLIFRQRRYTKRAARNVLIKEREEILNANSSGKSTKIFTGKDIKKATNDFSKENLLGSGGFGEVFKGTLEDGTDIAVKRAKPGNAKANYQVLNEVRILCQVNHRNLVALIGCCVELEQPLLIYEYISNGTLFDHLHGFHLRQWPPLNWLSRLTIAQQAADGLAQLHSSAVPPIYHRDVKTTIDFNREEENVNLVVYMKRIMDEEKLLDAVDPVLKEGASKVGLETMKAIGNLAAACLDERRQNRPSMKEVAEEIKYVISIVTGRPQDRLGIVAIAD</sequence>
<dbReference type="GO" id="GO:0004672">
    <property type="term" value="F:protein kinase activity"/>
    <property type="evidence" value="ECO:0007669"/>
    <property type="project" value="InterPro"/>
</dbReference>
<protein>
    <recommendedName>
        <fullName evidence="6">Protein kinase domain-containing protein</fullName>
    </recommendedName>
</protein>
<dbReference type="InterPro" id="IPR001245">
    <property type="entry name" value="Ser-Thr/Tyr_kinase_cat_dom"/>
</dbReference>
<dbReference type="PROSITE" id="PS00107">
    <property type="entry name" value="PROTEIN_KINASE_ATP"/>
    <property type="match status" value="1"/>
</dbReference>
<evidence type="ECO:0000313" key="7">
    <source>
        <dbReference type="EMBL" id="CAI9783283.1"/>
    </source>
</evidence>
<dbReference type="Gene3D" id="1.10.510.10">
    <property type="entry name" value="Transferase(Phosphotransferase) domain 1"/>
    <property type="match status" value="2"/>
</dbReference>
<dbReference type="EMBL" id="OU503054">
    <property type="protein sequence ID" value="CAI9783283.1"/>
    <property type="molecule type" value="Genomic_DNA"/>
</dbReference>
<dbReference type="GO" id="GO:0005524">
    <property type="term" value="F:ATP binding"/>
    <property type="evidence" value="ECO:0007669"/>
    <property type="project" value="UniProtKB-UniRule"/>
</dbReference>
<dbReference type="PROSITE" id="PS50011">
    <property type="entry name" value="PROTEIN_KINASE_DOM"/>
    <property type="match status" value="1"/>
</dbReference>
<keyword evidence="8" id="KW-1185">Reference proteome</keyword>
<proteinExistence type="predicted"/>
<feature type="binding site" evidence="3">
    <location>
        <position position="369"/>
    </location>
    <ligand>
        <name>ATP</name>
        <dbReference type="ChEBI" id="CHEBI:30616"/>
    </ligand>
</feature>
<dbReference type="PANTHER" id="PTHR46008">
    <property type="entry name" value="LEAF RUST 10 DISEASE-RESISTANCE LOCUS RECEPTOR-LIKE PROTEIN KINASE-LIKE 1.4"/>
    <property type="match status" value="1"/>
</dbReference>
<keyword evidence="4" id="KW-0812">Transmembrane</keyword>
<evidence type="ECO:0000259" key="6">
    <source>
        <dbReference type="PROSITE" id="PS50011"/>
    </source>
</evidence>
<dbReference type="InterPro" id="IPR017441">
    <property type="entry name" value="Protein_kinase_ATP_BS"/>
</dbReference>
<gene>
    <name evidence="7" type="ORF">FPE_LOCUS30713</name>
</gene>
<dbReference type="InterPro" id="IPR011009">
    <property type="entry name" value="Kinase-like_dom_sf"/>
</dbReference>
<evidence type="ECO:0000256" key="1">
    <source>
        <dbReference type="ARBA" id="ARBA00022741"/>
    </source>
</evidence>
<dbReference type="Pfam" id="PF07714">
    <property type="entry name" value="PK_Tyr_Ser-Thr"/>
    <property type="match status" value="1"/>
</dbReference>
<dbReference type="AlphaFoldDB" id="A0AAD2EBJ4"/>
<dbReference type="FunFam" id="3.30.200.20:FF:000446">
    <property type="entry name" value="Wall-associated receptor kinase-like 20"/>
    <property type="match status" value="1"/>
</dbReference>
<evidence type="ECO:0000256" key="2">
    <source>
        <dbReference type="ARBA" id="ARBA00022840"/>
    </source>
</evidence>
<keyword evidence="2 3" id="KW-0067">ATP-binding</keyword>
<feature type="signal peptide" evidence="5">
    <location>
        <begin position="1"/>
        <end position="22"/>
    </location>
</feature>
<name>A0AAD2EBJ4_9LAMI</name>
<keyword evidence="4" id="KW-0472">Membrane</keyword>
<keyword evidence="4" id="KW-1133">Transmembrane helix</keyword>